<dbReference type="PANTHER" id="PTHR38344">
    <property type="entry name" value="UPF0753 PROTEIN AQ_863"/>
    <property type="match status" value="1"/>
</dbReference>
<keyword evidence="4 6" id="KW-0862">Zinc</keyword>
<dbReference type="Pfam" id="PF10070">
    <property type="entry name" value="DabA"/>
    <property type="match status" value="1"/>
</dbReference>
<dbReference type="PANTHER" id="PTHR38344:SF1">
    <property type="entry name" value="INORGANIC CARBON TRANSPORTER SUBUNIT DABA-RELATED"/>
    <property type="match status" value="1"/>
</dbReference>
<name>A0A2S5R914_9PROT</name>
<dbReference type="Proteomes" id="UP000239425">
    <property type="component" value="Unassembled WGS sequence"/>
</dbReference>
<evidence type="ECO:0000313" key="7">
    <source>
        <dbReference type="EMBL" id="PPE03692.1"/>
    </source>
</evidence>
<dbReference type="InterPro" id="IPR018752">
    <property type="entry name" value="DabA"/>
</dbReference>
<dbReference type="OrthoDB" id="9805101at2"/>
<gene>
    <name evidence="6" type="primary">dabA</name>
    <name evidence="7" type="ORF">HCUR_00830</name>
</gene>
<feature type="binding site" evidence="6">
    <location>
        <position position="449"/>
    </location>
    <ligand>
        <name>Zn(2+)</name>
        <dbReference type="ChEBI" id="CHEBI:29105"/>
    </ligand>
</feature>
<comment type="function">
    <text evidence="6">Part of an energy-coupled inorganic carbon pump.</text>
</comment>
<dbReference type="GO" id="GO:0008270">
    <property type="term" value="F:zinc ion binding"/>
    <property type="evidence" value="ECO:0007669"/>
    <property type="project" value="UniProtKB-UniRule"/>
</dbReference>
<comment type="caution">
    <text evidence="7">The sequence shown here is derived from an EMBL/GenBank/DDBJ whole genome shotgun (WGS) entry which is preliminary data.</text>
</comment>
<accession>A0A2S5R914</accession>
<evidence type="ECO:0000313" key="8">
    <source>
        <dbReference type="Proteomes" id="UP000239425"/>
    </source>
</evidence>
<dbReference type="GO" id="GO:0005886">
    <property type="term" value="C:plasma membrane"/>
    <property type="evidence" value="ECO:0007669"/>
    <property type="project" value="UniProtKB-SubCell"/>
</dbReference>
<feature type="binding site" evidence="6">
    <location>
        <position position="276"/>
    </location>
    <ligand>
        <name>Zn(2+)</name>
        <dbReference type="ChEBI" id="CHEBI:29105"/>
    </ligand>
</feature>
<dbReference type="HAMAP" id="MF_01871">
    <property type="entry name" value="DabA"/>
    <property type="match status" value="1"/>
</dbReference>
<feature type="binding site" evidence="6">
    <location>
        <position position="464"/>
    </location>
    <ligand>
        <name>Zn(2+)</name>
        <dbReference type="ChEBI" id="CHEBI:29105"/>
    </ligand>
</feature>
<keyword evidence="1 6" id="KW-0813">Transport</keyword>
<comment type="subunit">
    <text evidence="6">Forms a complex with DabB.</text>
</comment>
<keyword evidence="8" id="KW-1185">Reference proteome</keyword>
<evidence type="ECO:0000256" key="3">
    <source>
        <dbReference type="ARBA" id="ARBA00022723"/>
    </source>
</evidence>
<evidence type="ECO:0000256" key="5">
    <source>
        <dbReference type="ARBA" id="ARBA00023136"/>
    </source>
</evidence>
<comment type="subcellular location">
    <subcellularLocation>
        <location evidence="6">Cell membrane</location>
        <topology evidence="6">Peripheral membrane protein</topology>
    </subcellularLocation>
</comment>
<comment type="cofactor">
    <cofactor evidence="6">
        <name>Zn(2+)</name>
        <dbReference type="ChEBI" id="CHEBI:29105"/>
    </cofactor>
</comment>
<evidence type="ECO:0000256" key="6">
    <source>
        <dbReference type="HAMAP-Rule" id="MF_01871"/>
    </source>
</evidence>
<keyword evidence="3 6" id="KW-0479">Metal-binding</keyword>
<dbReference type="RefSeq" id="WP_104206851.1">
    <property type="nucleotide sequence ID" value="NZ_PHHC01000083.1"/>
</dbReference>
<keyword evidence="5 6" id="KW-0472">Membrane</keyword>
<evidence type="ECO:0000256" key="4">
    <source>
        <dbReference type="ARBA" id="ARBA00022833"/>
    </source>
</evidence>
<proteinExistence type="inferred from homology"/>
<reference evidence="7 8" key="1">
    <citation type="submission" date="2017-11" db="EMBL/GenBank/DDBJ databases">
        <title>Comparative genomic analysis of Holospora spp., intranuclear symbionts of paramecia.</title>
        <authorList>
            <person name="Garushyants S.K."/>
            <person name="Beliavskaya A."/>
            <person name="Malko D.B."/>
            <person name="Logacheva M.D."/>
            <person name="Rautian M.S."/>
            <person name="Gelfand M.S."/>
        </authorList>
    </citation>
    <scope>NUCLEOTIDE SEQUENCE [LARGE SCALE GENOMIC DNA]</scope>
    <source>
        <strain evidence="8">02AZ16</strain>
    </source>
</reference>
<dbReference type="AlphaFoldDB" id="A0A2S5R914"/>
<dbReference type="EMBL" id="PHHC01000083">
    <property type="protein sequence ID" value="PPE03692.1"/>
    <property type="molecule type" value="Genomic_DNA"/>
</dbReference>
<evidence type="ECO:0000256" key="1">
    <source>
        <dbReference type="ARBA" id="ARBA00022448"/>
    </source>
</evidence>
<organism evidence="7 8">
    <name type="scientific">Holospora curviuscula</name>
    <dbReference type="NCBI Taxonomy" id="1082868"/>
    <lineage>
        <taxon>Bacteria</taxon>
        <taxon>Pseudomonadati</taxon>
        <taxon>Pseudomonadota</taxon>
        <taxon>Alphaproteobacteria</taxon>
        <taxon>Holosporales</taxon>
        <taxon>Holosporaceae</taxon>
        <taxon>Holospora</taxon>
    </lineage>
</organism>
<feature type="binding site" evidence="6">
    <location>
        <position position="278"/>
    </location>
    <ligand>
        <name>Zn(2+)</name>
        <dbReference type="ChEBI" id="CHEBI:29105"/>
    </ligand>
</feature>
<protein>
    <recommendedName>
        <fullName evidence="6">Probable inorganic carbon transporter subunit DabA</fullName>
    </recommendedName>
</protein>
<sequence length="755" mass="85820">MIFPPNKQDQEIVINSEKIARINNALDLVKESWNVIAPFWPLKNLVAVNPLKGLEALPIEQAILEGGVLFQHNELPSPMASINRQTIKWLQAFFDEAQATIGMPLRTQGLYKAWKKLAYFDTQIHGGNVKKKQWLLELSNTPEVAVEECLLRLKIPKKDHGLFLTLILTTLPGWAAHIKYRTHWTKDNPSHPHSVSEIEYTAMRLIITNLLWERARDLLEWHKTLRKLHQKKISPMTAIHHAEADYLLPLLNMLSLQAGTYPSKQAISSDAQVIFCIDVRSEPFRRALEQTGNYETFGFSGFFGLPVRIQNTITEEIYSSCPVLLSPKYTVKEVSSCSSASCIQDHKHYQRLTILKTLYQSLKYNFTTSFAVVELLGFITAFWMTLKTLAPTFATKFYNFLIEKISPKAIITPVFESISFKDQCEDAESVLRTLGLTKNFSPVVVLCGHGSTTHNNAYATLLDCGACGGRHGGNNARILAKILNSEPVRHYLSEVGIAIPQSTYFMAAEHNTTRDEVEIYDTDTYNDSLKKTIQILKKDLKKAGEINSQIRCKSMNFHGNKDISTKHTQRRSTDWAQVRPEWGLAGNSSFIVAPRELTKNIDLKGRAFLHSYDYLQDPQGTFLGMILTAPMVVAQWINSQYLFSTLDNVAYGSGSKITHNVTGKIGIMQGNASDLMIGLPLQSVYKTDTEMYHTPVRLMTIIYAPWRLVDKIIETHTILQTLFRNGWVRVTCIDPDNTDHHYFLHRDLTWKREVE</sequence>
<evidence type="ECO:0000256" key="2">
    <source>
        <dbReference type="ARBA" id="ARBA00022475"/>
    </source>
</evidence>
<comment type="similarity">
    <text evidence="6">Belongs to the inorganic carbon transporter (TC 9.A.2) DabA family.</text>
</comment>
<keyword evidence="2 6" id="KW-1003">Cell membrane</keyword>